<protein>
    <submittedName>
        <fullName evidence="2">Uncharacterized protein</fullName>
    </submittedName>
</protein>
<reference evidence="2 3" key="1">
    <citation type="submission" date="2015-08" db="EMBL/GenBank/DDBJ databases">
        <title>The genome of the Asian arowana (Scleropages formosus).</title>
        <authorList>
            <person name="Tan M.H."/>
            <person name="Gan H.M."/>
            <person name="Croft L.J."/>
            <person name="Austin C.M."/>
        </authorList>
    </citation>
    <scope>NUCLEOTIDE SEQUENCE [LARGE SCALE GENOMIC DNA]</scope>
    <source>
        <strain evidence="2">Aro1</strain>
    </source>
</reference>
<evidence type="ECO:0000256" key="1">
    <source>
        <dbReference type="SAM" id="MobiDB-lite"/>
    </source>
</evidence>
<accession>A0A0N8JYM7</accession>
<dbReference type="EMBL" id="JARO02005322">
    <property type="protein sequence ID" value="KPP66969.1"/>
    <property type="molecule type" value="Genomic_DNA"/>
</dbReference>
<name>A0A0N8JYM7_SCLFO</name>
<gene>
    <name evidence="2" type="ORF">Z043_114489</name>
</gene>
<comment type="caution">
    <text evidence="2">The sequence shown here is derived from an EMBL/GenBank/DDBJ whole genome shotgun (WGS) entry which is preliminary data.</text>
</comment>
<evidence type="ECO:0000313" key="2">
    <source>
        <dbReference type="EMBL" id="KPP66969.1"/>
    </source>
</evidence>
<feature type="region of interest" description="Disordered" evidence="1">
    <location>
        <begin position="16"/>
        <end position="123"/>
    </location>
</feature>
<sequence length="165" mass="17889">MYPAPLLEATHSLEERLQQLQGSDPGSRSREQGRQWRRHSEGLEKPGETPAGPGASRARTPYKRRTRRFVSFSPCAPRLYPDNTEEGVSAGGAPALETRTGSSPSGTGLLQQGQTQGDAVESAGALAARLAEAEERIKVLHAALTTTQTELLDLRCKYDEEMASK</sequence>
<feature type="compositionally biased region" description="Low complexity" evidence="1">
    <location>
        <begin position="106"/>
        <end position="123"/>
    </location>
</feature>
<organism evidence="2 3">
    <name type="scientific">Scleropages formosus</name>
    <name type="common">Asian bonytongue</name>
    <name type="synonym">Osteoglossum formosum</name>
    <dbReference type="NCBI Taxonomy" id="113540"/>
    <lineage>
        <taxon>Eukaryota</taxon>
        <taxon>Metazoa</taxon>
        <taxon>Chordata</taxon>
        <taxon>Craniata</taxon>
        <taxon>Vertebrata</taxon>
        <taxon>Euteleostomi</taxon>
        <taxon>Actinopterygii</taxon>
        <taxon>Neopterygii</taxon>
        <taxon>Teleostei</taxon>
        <taxon>Osteoglossocephala</taxon>
        <taxon>Osteoglossomorpha</taxon>
        <taxon>Osteoglossiformes</taxon>
        <taxon>Osteoglossidae</taxon>
        <taxon>Scleropages</taxon>
    </lineage>
</organism>
<proteinExistence type="predicted"/>
<evidence type="ECO:0000313" key="3">
    <source>
        <dbReference type="Proteomes" id="UP000034805"/>
    </source>
</evidence>
<feature type="compositionally biased region" description="Basic and acidic residues" evidence="1">
    <location>
        <begin position="27"/>
        <end position="47"/>
    </location>
</feature>
<dbReference type="Proteomes" id="UP000034805">
    <property type="component" value="Unassembled WGS sequence"/>
</dbReference>
<dbReference type="AlphaFoldDB" id="A0A0N8JYM7"/>